<evidence type="ECO:0000313" key="8">
    <source>
        <dbReference type="Proteomes" id="UP000008281"/>
    </source>
</evidence>
<dbReference type="Pfam" id="PF00046">
    <property type="entry name" value="Homeodomain"/>
    <property type="match status" value="1"/>
</dbReference>
<gene>
    <name evidence="7" type="ORF">CRE_09739</name>
</gene>
<evidence type="ECO:0000256" key="3">
    <source>
        <dbReference type="PROSITE-ProRule" id="PRU00108"/>
    </source>
</evidence>
<feature type="region of interest" description="Disordered" evidence="5">
    <location>
        <begin position="164"/>
        <end position="183"/>
    </location>
</feature>
<dbReference type="PANTHER" id="PTHR46462">
    <property type="entry name" value="UPSET, ISOFORM A"/>
    <property type="match status" value="1"/>
</dbReference>
<dbReference type="Gene3D" id="1.10.10.60">
    <property type="entry name" value="Homeodomain-like"/>
    <property type="match status" value="2"/>
</dbReference>
<feature type="compositionally biased region" description="Polar residues" evidence="5">
    <location>
        <begin position="700"/>
        <end position="712"/>
    </location>
</feature>
<dbReference type="GO" id="GO:0003677">
    <property type="term" value="F:DNA binding"/>
    <property type="evidence" value="ECO:0007669"/>
    <property type="project" value="UniProtKB-UniRule"/>
</dbReference>
<name>E3N4Y5_CAERE</name>
<keyword evidence="8" id="KW-1185">Reference proteome</keyword>
<dbReference type="OrthoDB" id="5877798at2759"/>
<dbReference type="InterPro" id="IPR009057">
    <property type="entry name" value="Homeodomain-like_sf"/>
</dbReference>
<dbReference type="SUPFAM" id="SSF82199">
    <property type="entry name" value="SET domain"/>
    <property type="match status" value="1"/>
</dbReference>
<dbReference type="Gene3D" id="2.170.270.10">
    <property type="entry name" value="SET domain"/>
    <property type="match status" value="1"/>
</dbReference>
<evidence type="ECO:0000256" key="1">
    <source>
        <dbReference type="ARBA" id="ARBA00004123"/>
    </source>
</evidence>
<sequence length="767" mass="85491">MEMSPQQKPENTQLQFLADYFMRANYSPRWINGVDVTGQNQFPVYNVRNQGVQHCPMIAHQAHPYHVAPSLRRGIPVSRPVYFYPRYMYLNTTRPRLFIIPKEETKKTRKTRTPHNVCQLEKLEERYKKSPKINMIEVEKLGAEIGLSGEQVYCWFKNRRRHRQTVRRNVQSSTPGSSKPLNQKFSISSLLSENFPISPIKFADESTTDESESENLNGKKDTAHQYSIDKLLVKFQQKTQQLADNLKPNTPSLQGSFNATNSSNGYYLNGAFPVFGFHQPFIGIPMAPLFTPPVNSPAPVLFQKDHHNSSHLSLLPKSGINKCGKFTFEQYEKLEKRFNEKPNIEEPEKKKFAAEIGLTSAQVANCRLQLSGTMPRKTQPRKLQPPPPPQQVFPPSKLNEYSMLVTSLLVKLDRTSVDADAFLQDLRRTKNAKRMFIGSNGEALIASKNVQAGDIVLEMNGHVSLTTEVEKPAGGGNGMFLYEGLTSKKREVICIDTNELGSDTNPTRRSCKPNCVLKHIMGTEDTLGIMLVATKFIRINDEVTLPFDVDYKDSLIPLKCVKHTSNIHTCPFERRRLKLEDINETESNGIKVGEDVTGHANTVLVQPAKERSRPRSQSCSSKPRHVPTTSASTASSTASSGSKAKTSRPPGTTTARRNSASRAPVATKALTCRRLSTKARPIAVKALAGTTTNTKKLITSRQDVEVNDQNMPGSVAPPSTAPPRRVSLRKMSTSSALATASTNKAPLGDLRSENSEEAAAGKRRRHN</sequence>
<dbReference type="InterPro" id="IPR046341">
    <property type="entry name" value="SET_dom_sf"/>
</dbReference>
<dbReference type="PROSITE" id="PS50071">
    <property type="entry name" value="HOMEOBOX_2"/>
    <property type="match status" value="1"/>
</dbReference>
<evidence type="ECO:0000259" key="6">
    <source>
        <dbReference type="PROSITE" id="PS50071"/>
    </source>
</evidence>
<evidence type="ECO:0000256" key="4">
    <source>
        <dbReference type="RuleBase" id="RU000682"/>
    </source>
</evidence>
<keyword evidence="3 4" id="KW-0238">DNA-binding</keyword>
<dbReference type="HOGENOM" id="CLU_364190_0_0_1"/>
<feature type="region of interest" description="Disordered" evidence="5">
    <location>
        <begin position="700"/>
        <end position="767"/>
    </location>
</feature>
<feature type="region of interest" description="Disordered" evidence="5">
    <location>
        <begin position="375"/>
        <end position="394"/>
    </location>
</feature>
<feature type="compositionally biased region" description="Pro residues" evidence="5">
    <location>
        <begin position="383"/>
        <end position="392"/>
    </location>
</feature>
<dbReference type="SUPFAM" id="SSF46689">
    <property type="entry name" value="Homeodomain-like"/>
    <property type="match status" value="2"/>
</dbReference>
<dbReference type="Pfam" id="PF00856">
    <property type="entry name" value="SET"/>
    <property type="match status" value="1"/>
</dbReference>
<keyword evidence="3 4" id="KW-0539">Nucleus</keyword>
<proteinExistence type="predicted"/>
<keyword evidence="2" id="KW-0156">Chromatin regulator</keyword>
<dbReference type="GO" id="GO:0006355">
    <property type="term" value="P:regulation of DNA-templated transcription"/>
    <property type="evidence" value="ECO:0007669"/>
    <property type="project" value="TreeGrafter"/>
</dbReference>
<evidence type="ECO:0000256" key="2">
    <source>
        <dbReference type="ARBA" id="ARBA00022853"/>
    </source>
</evidence>
<evidence type="ECO:0000256" key="5">
    <source>
        <dbReference type="SAM" id="MobiDB-lite"/>
    </source>
</evidence>
<organism evidence="8">
    <name type="scientific">Caenorhabditis remanei</name>
    <name type="common">Caenorhabditis vulgaris</name>
    <dbReference type="NCBI Taxonomy" id="31234"/>
    <lineage>
        <taxon>Eukaryota</taxon>
        <taxon>Metazoa</taxon>
        <taxon>Ecdysozoa</taxon>
        <taxon>Nematoda</taxon>
        <taxon>Chromadorea</taxon>
        <taxon>Rhabditida</taxon>
        <taxon>Rhabditina</taxon>
        <taxon>Rhabditomorpha</taxon>
        <taxon>Rhabditoidea</taxon>
        <taxon>Rhabditidae</taxon>
        <taxon>Peloderinae</taxon>
        <taxon>Caenorhabditis</taxon>
    </lineage>
</organism>
<evidence type="ECO:0000313" key="7">
    <source>
        <dbReference type="EMBL" id="EFO86921.1"/>
    </source>
</evidence>
<reference evidence="7" key="1">
    <citation type="submission" date="2007-07" db="EMBL/GenBank/DDBJ databases">
        <title>PCAP assembly of the Caenorhabditis remanei genome.</title>
        <authorList>
            <consortium name="The Caenorhabditis remanei Sequencing Consortium"/>
            <person name="Wilson R.K."/>
        </authorList>
    </citation>
    <scope>NUCLEOTIDE SEQUENCE [LARGE SCALE GENOMIC DNA]</scope>
    <source>
        <strain evidence="7">PB4641</strain>
    </source>
</reference>
<dbReference type="EMBL" id="DS268529">
    <property type="protein sequence ID" value="EFO86921.1"/>
    <property type="molecule type" value="Genomic_DNA"/>
</dbReference>
<feature type="compositionally biased region" description="Polar residues" evidence="5">
    <location>
        <begin position="172"/>
        <end position="183"/>
    </location>
</feature>
<accession>E3N4Y5</accession>
<dbReference type="CDD" id="cd10529">
    <property type="entry name" value="SET_SETD5-like"/>
    <property type="match status" value="1"/>
</dbReference>
<protein>
    <recommendedName>
        <fullName evidence="6">Homeobox domain-containing protein</fullName>
    </recommendedName>
</protein>
<dbReference type="SMART" id="SM00389">
    <property type="entry name" value="HOX"/>
    <property type="match status" value="1"/>
</dbReference>
<dbReference type="GO" id="GO:0006325">
    <property type="term" value="P:chromatin organization"/>
    <property type="evidence" value="ECO:0007669"/>
    <property type="project" value="UniProtKB-KW"/>
</dbReference>
<feature type="DNA-binding region" description="Homeobox" evidence="3">
    <location>
        <begin position="108"/>
        <end position="167"/>
    </location>
</feature>
<dbReference type="GO" id="GO:0070210">
    <property type="term" value="C:Rpd3L-Expanded complex"/>
    <property type="evidence" value="ECO:0007669"/>
    <property type="project" value="TreeGrafter"/>
</dbReference>
<dbReference type="CDD" id="cd00086">
    <property type="entry name" value="homeodomain"/>
    <property type="match status" value="2"/>
</dbReference>
<dbReference type="STRING" id="31234.E3N4Y5"/>
<feature type="region of interest" description="Disordered" evidence="5">
    <location>
        <begin position="604"/>
        <end position="672"/>
    </location>
</feature>
<dbReference type="Proteomes" id="UP000008281">
    <property type="component" value="Unassembled WGS sequence"/>
</dbReference>
<dbReference type="InterPro" id="IPR001356">
    <property type="entry name" value="HD"/>
</dbReference>
<dbReference type="SMART" id="SM00317">
    <property type="entry name" value="SET"/>
    <property type="match status" value="1"/>
</dbReference>
<dbReference type="GO" id="GO:0034967">
    <property type="term" value="C:Set3 complex"/>
    <property type="evidence" value="ECO:0007669"/>
    <property type="project" value="TreeGrafter"/>
</dbReference>
<feature type="compositionally biased region" description="Low complexity" evidence="5">
    <location>
        <begin position="732"/>
        <end position="742"/>
    </location>
</feature>
<feature type="compositionally biased region" description="Polar residues" evidence="5">
    <location>
        <begin position="649"/>
        <end position="661"/>
    </location>
</feature>
<dbReference type="InParanoid" id="E3N4Y5"/>
<comment type="subcellular location">
    <subcellularLocation>
        <location evidence="1 3 4">Nucleus</location>
    </subcellularLocation>
</comment>
<dbReference type="AlphaFoldDB" id="E3N4Y5"/>
<feature type="compositionally biased region" description="Low complexity" evidence="5">
    <location>
        <begin position="628"/>
        <end position="644"/>
    </location>
</feature>
<dbReference type="eggNOG" id="KOG1844">
    <property type="taxonomic scope" value="Eukaryota"/>
</dbReference>
<keyword evidence="3 4" id="KW-0371">Homeobox</keyword>
<feature type="domain" description="Homeobox" evidence="6">
    <location>
        <begin position="106"/>
        <end position="166"/>
    </location>
</feature>
<dbReference type="PANTHER" id="PTHR46462:SF3">
    <property type="entry name" value="UPSET, ISOFORM A"/>
    <property type="match status" value="1"/>
</dbReference>
<dbReference type="InterPro" id="IPR001214">
    <property type="entry name" value="SET_dom"/>
</dbReference>